<dbReference type="InParanoid" id="A0A7R8YM95"/>
<proteinExistence type="predicted"/>
<evidence type="ECO:0000313" key="3">
    <source>
        <dbReference type="Proteomes" id="UP000594454"/>
    </source>
</evidence>
<dbReference type="AlphaFoldDB" id="A0A7R8YM95"/>
<name>A0A7R8YM95_HERIL</name>
<keyword evidence="3" id="KW-1185">Reference proteome</keyword>
<keyword evidence="1" id="KW-0732">Signal</keyword>
<dbReference type="Proteomes" id="UP000594454">
    <property type="component" value="Chromosome 1"/>
</dbReference>
<evidence type="ECO:0000256" key="1">
    <source>
        <dbReference type="SAM" id="SignalP"/>
    </source>
</evidence>
<gene>
    <name evidence="2" type="ORF">HERILL_LOCUS612</name>
</gene>
<organism evidence="2 3">
    <name type="scientific">Hermetia illucens</name>
    <name type="common">Black soldier fly</name>
    <dbReference type="NCBI Taxonomy" id="343691"/>
    <lineage>
        <taxon>Eukaryota</taxon>
        <taxon>Metazoa</taxon>
        <taxon>Ecdysozoa</taxon>
        <taxon>Arthropoda</taxon>
        <taxon>Hexapoda</taxon>
        <taxon>Insecta</taxon>
        <taxon>Pterygota</taxon>
        <taxon>Neoptera</taxon>
        <taxon>Endopterygota</taxon>
        <taxon>Diptera</taxon>
        <taxon>Brachycera</taxon>
        <taxon>Stratiomyomorpha</taxon>
        <taxon>Stratiomyidae</taxon>
        <taxon>Hermetiinae</taxon>
        <taxon>Hermetia</taxon>
    </lineage>
</organism>
<protein>
    <submittedName>
        <fullName evidence="2">Uncharacterized protein</fullName>
    </submittedName>
</protein>
<dbReference type="EMBL" id="LR899009">
    <property type="protein sequence ID" value="CAD7077247.1"/>
    <property type="molecule type" value="Genomic_DNA"/>
</dbReference>
<feature type="signal peptide" evidence="1">
    <location>
        <begin position="1"/>
        <end position="20"/>
    </location>
</feature>
<accession>A0A7R8YM95</accession>
<evidence type="ECO:0000313" key="2">
    <source>
        <dbReference type="EMBL" id="CAD7077247.1"/>
    </source>
</evidence>
<reference evidence="2 3" key="1">
    <citation type="submission" date="2020-11" db="EMBL/GenBank/DDBJ databases">
        <authorList>
            <person name="Wallbank WR R."/>
            <person name="Pardo Diaz C."/>
            <person name="Kozak K."/>
            <person name="Martin S."/>
            <person name="Jiggins C."/>
            <person name="Moest M."/>
            <person name="Warren A I."/>
            <person name="Generalovic N T."/>
            <person name="Byers J.R.P. K."/>
            <person name="Montejo-Kovacevich G."/>
            <person name="Yen C E."/>
        </authorList>
    </citation>
    <scope>NUCLEOTIDE SEQUENCE [LARGE SCALE GENOMIC DNA]</scope>
</reference>
<feature type="chain" id="PRO_5031426173" evidence="1">
    <location>
        <begin position="21"/>
        <end position="515"/>
    </location>
</feature>
<sequence length="515" mass="57220">MKFLALVLVLVLLTNENATGLDAPESHVAASRPHGPGPVIINQTAVPPLPVEPGPVIIDQKAAVPLPLGLGPVMINHSIVAKLPDIIANGVPVFPTQNVDAFKASVNAFTSKHISIETEASKSMQDTVNRVIAALANSWSAREEKELGVIRAIRERYQPAYEQHKRNPTRYRCQLEALVALLSSLDYLPDQVIGCRSTAIERSELIRPKLTSRITAAAKHIEDAAKELKECDVPWIPELVLLCADDKAKQFRSIVVGSYVESATQLQTSTKLLEIVGKKHMECVEPIVNEAKHKERENFEFETSTGFLKSVDDFLKVQLTQLGVDLDDLQKALQAKIRSAEKTFGDRESSTLTDLAALHQKYQKPFDENKNKGDLYECELIAYSELLASSGYLPGKTKACRKVAQESLQIIAPDFHKNNEKYAEIIREVGAKMKECQFPWIPDLVQKCVVKHALNLKNKSKIVRMQMKSDYAGGITWLKSVKYAFEDCISGVMDLSDQIEDDALDAISKCSRNDY</sequence>